<reference evidence="4" key="1">
    <citation type="journal article" date="2021" name="Open Biol.">
        <title>Shared evolutionary footprints suggest mitochondrial oxidative damage underlies multiple complex I losses in fungi.</title>
        <authorList>
            <person name="Schikora-Tamarit M.A."/>
            <person name="Marcet-Houben M."/>
            <person name="Nosek J."/>
            <person name="Gabaldon T."/>
        </authorList>
    </citation>
    <scope>NUCLEOTIDE SEQUENCE</scope>
    <source>
        <strain evidence="4">CBS2887</strain>
    </source>
</reference>
<name>A0A9P8TET8_WICPI</name>
<dbReference type="InterPro" id="IPR011993">
    <property type="entry name" value="PH-like_dom_sf"/>
</dbReference>
<evidence type="ECO:0000256" key="1">
    <source>
        <dbReference type="ARBA" id="ARBA00022553"/>
    </source>
</evidence>
<accession>A0A9P8TET8</accession>
<dbReference type="AlphaFoldDB" id="A0A9P8TET8"/>
<evidence type="ECO:0000313" key="5">
    <source>
        <dbReference type="Proteomes" id="UP000774326"/>
    </source>
</evidence>
<dbReference type="Pfam" id="PF20400">
    <property type="entry name" value="BAR_4"/>
    <property type="match status" value="1"/>
</dbReference>
<dbReference type="Gene3D" id="2.30.29.30">
    <property type="entry name" value="Pleckstrin-homology domain (PH domain)/Phosphotyrosine-binding domain (PTB)"/>
    <property type="match status" value="1"/>
</dbReference>
<feature type="compositionally biased region" description="Polar residues" evidence="2">
    <location>
        <begin position="682"/>
        <end position="708"/>
    </location>
</feature>
<dbReference type="PANTHER" id="PTHR31941:SF15">
    <property type="entry name" value="ACTIVATOR OF SKN7 PROTEIN 10-RELATED"/>
    <property type="match status" value="1"/>
</dbReference>
<dbReference type="Proteomes" id="UP000774326">
    <property type="component" value="Unassembled WGS sequence"/>
</dbReference>
<dbReference type="InterPro" id="IPR046868">
    <property type="entry name" value="BAR_4"/>
</dbReference>
<organism evidence="4 5">
    <name type="scientific">Wickerhamomyces pijperi</name>
    <name type="common">Yeast</name>
    <name type="synonym">Pichia pijperi</name>
    <dbReference type="NCBI Taxonomy" id="599730"/>
    <lineage>
        <taxon>Eukaryota</taxon>
        <taxon>Fungi</taxon>
        <taxon>Dikarya</taxon>
        <taxon>Ascomycota</taxon>
        <taxon>Saccharomycotina</taxon>
        <taxon>Saccharomycetes</taxon>
        <taxon>Phaffomycetales</taxon>
        <taxon>Wickerhamomycetaceae</taxon>
        <taxon>Wickerhamomyces</taxon>
    </lineage>
</organism>
<proteinExistence type="predicted"/>
<gene>
    <name evidence="4" type="ORF">WICPIJ_009281</name>
</gene>
<feature type="domain" description="PH" evidence="3">
    <location>
        <begin position="429"/>
        <end position="532"/>
    </location>
</feature>
<reference evidence="4" key="2">
    <citation type="submission" date="2021-01" db="EMBL/GenBank/DDBJ databases">
        <authorList>
            <person name="Schikora-Tamarit M.A."/>
        </authorList>
    </citation>
    <scope>NUCLEOTIDE SEQUENCE</scope>
    <source>
        <strain evidence="4">CBS2887</strain>
    </source>
</reference>
<dbReference type="InterPro" id="IPR001849">
    <property type="entry name" value="PH_domain"/>
</dbReference>
<dbReference type="PROSITE" id="PS50003">
    <property type="entry name" value="PH_DOMAIN"/>
    <property type="match status" value="1"/>
</dbReference>
<evidence type="ECO:0000259" key="3">
    <source>
        <dbReference type="PROSITE" id="PS50003"/>
    </source>
</evidence>
<feature type="compositionally biased region" description="Low complexity" evidence="2">
    <location>
        <begin position="136"/>
        <end position="163"/>
    </location>
</feature>
<feature type="region of interest" description="Disordered" evidence="2">
    <location>
        <begin position="130"/>
        <end position="176"/>
    </location>
</feature>
<evidence type="ECO:0000313" key="4">
    <source>
        <dbReference type="EMBL" id="KAH3675756.1"/>
    </source>
</evidence>
<sequence>MEEEDQNILPKSHPQSPFFTCVPVDAHPTETISKRFELWRQILKSLINYFKCIIISNKEFSKINSNITNQIDFPFFTNIRPKAKGILKHSSNASTSSLNLGSGTSAAMMKTKDQLKPMIKEKIHKHAKSLSKSQISLNLTPSSSSSTSNAGNSNGNNSNNSFNGAGGNSPSGEAEEAHDQFDITTNDMLFEIVEPKVENRKKQSFFTGFGNGSIQDVQVLLKKYHLNLSKQQLLISKELERNVLPLLEDLQRDLFEKCKEIKLLSGDFKNSMNKEIAITGQILNDYLQSVKVLQSGGNGHSIKDPFLLKLRLELQLKQQLNQENYLEEAYVNLQTTAMQLESIIYKTISESLNKYGELISQEIFVYYNDLINELHEGIVTKPHHYEWDKFIEKAAKPKLLLDLKHGQPIPEGRKLSDIKYPFNKSVISKTIRSGYFNKKSKFFKNYAKSFYILTLTHLHEFKSYNLVENFEPLHSFDLNDCILVEVNDHKFQLNVINHRSSSDSQNVVFKKTDEMSDVDFKRWVLDLKNFTSFNNFTDRLNYYGKKYAFHSSGTSSVEGVPGPALAKYSGSHGSASNDSLMTRIGKVNISSPNLSSPYPAATITAQTSQSTSNPAPVTEANPSVSVLSSSAANHIESAMKPRLQITSSMLLPKFEIQEPSPLKPTVGASGNVLHPNGGTPVRSANHSIPGSPRSLNMSSADSQSPQHCSNYLGDSSQGVNTPALATPMFEEQSYNHGSGSGSGAGGYFDMKPHDGTTGSEFQLHQSLYQNMGNTDQTADQELSHVLQRLNVGSIAEQDKL</sequence>
<evidence type="ECO:0000256" key="2">
    <source>
        <dbReference type="SAM" id="MobiDB-lite"/>
    </source>
</evidence>
<comment type="caution">
    <text evidence="4">The sequence shown here is derived from an EMBL/GenBank/DDBJ whole genome shotgun (WGS) entry which is preliminary data.</text>
</comment>
<dbReference type="OrthoDB" id="2264563at2759"/>
<keyword evidence="5" id="KW-1185">Reference proteome</keyword>
<dbReference type="EMBL" id="JAEUBG010005367">
    <property type="protein sequence ID" value="KAH3675756.1"/>
    <property type="molecule type" value="Genomic_DNA"/>
</dbReference>
<dbReference type="SUPFAM" id="SSF50729">
    <property type="entry name" value="PH domain-like"/>
    <property type="match status" value="1"/>
</dbReference>
<feature type="region of interest" description="Disordered" evidence="2">
    <location>
        <begin position="662"/>
        <end position="708"/>
    </location>
</feature>
<protein>
    <recommendedName>
        <fullName evidence="3">PH domain-containing protein</fullName>
    </recommendedName>
</protein>
<dbReference type="Pfam" id="PF20399">
    <property type="entry name" value="PH_20"/>
    <property type="match status" value="1"/>
</dbReference>
<dbReference type="PANTHER" id="PTHR31941">
    <property type="entry name" value="CYTOSKELETAL SIGNALING PROTEIN SLM1"/>
    <property type="match status" value="1"/>
</dbReference>
<dbReference type="InterPro" id="IPR046869">
    <property type="entry name" value="SLM1/RGC1-like_PH"/>
</dbReference>
<keyword evidence="1" id="KW-0597">Phosphoprotein</keyword>